<dbReference type="EMBL" id="UZAF01017039">
    <property type="protein sequence ID" value="VDO37191.1"/>
    <property type="molecule type" value="Genomic_DNA"/>
</dbReference>
<organism evidence="3">
    <name type="scientific">Haemonchus placei</name>
    <name type="common">Barber's pole worm</name>
    <dbReference type="NCBI Taxonomy" id="6290"/>
    <lineage>
        <taxon>Eukaryota</taxon>
        <taxon>Metazoa</taxon>
        <taxon>Ecdysozoa</taxon>
        <taxon>Nematoda</taxon>
        <taxon>Chromadorea</taxon>
        <taxon>Rhabditida</taxon>
        <taxon>Rhabditina</taxon>
        <taxon>Rhabditomorpha</taxon>
        <taxon>Strongyloidea</taxon>
        <taxon>Trichostrongylidae</taxon>
        <taxon>Haemonchus</taxon>
    </lineage>
</organism>
<reference evidence="3" key="1">
    <citation type="submission" date="2017-02" db="UniProtKB">
        <authorList>
            <consortium name="WormBaseParasite"/>
        </authorList>
    </citation>
    <scope>IDENTIFICATION</scope>
</reference>
<sequence>MTNHPVTCRLLHGDPLAWDPCGNSSSNLPVRWLRRSPFRLLHQVPVTHRSSHRSNQVTAAVKPMDFVGVLQGTVARRSC</sequence>
<keyword evidence="2" id="KW-1185">Reference proteome</keyword>
<dbReference type="Proteomes" id="UP000268014">
    <property type="component" value="Unassembled WGS sequence"/>
</dbReference>
<name>A0A0N4WF74_HAEPC</name>
<gene>
    <name evidence="1" type="ORF">HPLM_LOCUS9329</name>
</gene>
<evidence type="ECO:0000313" key="1">
    <source>
        <dbReference type="EMBL" id="VDO37191.1"/>
    </source>
</evidence>
<dbReference type="WBParaSite" id="HPLM_0000933701-mRNA-1">
    <property type="protein sequence ID" value="HPLM_0000933701-mRNA-1"/>
    <property type="gene ID" value="HPLM_0000933701"/>
</dbReference>
<dbReference type="AlphaFoldDB" id="A0A0N4WF74"/>
<reference evidence="1 2" key="2">
    <citation type="submission" date="2018-11" db="EMBL/GenBank/DDBJ databases">
        <authorList>
            <consortium name="Pathogen Informatics"/>
        </authorList>
    </citation>
    <scope>NUCLEOTIDE SEQUENCE [LARGE SCALE GENOMIC DNA]</scope>
    <source>
        <strain evidence="1 2">MHpl1</strain>
    </source>
</reference>
<evidence type="ECO:0000313" key="2">
    <source>
        <dbReference type="Proteomes" id="UP000268014"/>
    </source>
</evidence>
<protein>
    <submittedName>
        <fullName evidence="3">Transposase</fullName>
    </submittedName>
</protein>
<accession>A0A0N4WF74</accession>
<proteinExistence type="predicted"/>
<evidence type="ECO:0000313" key="3">
    <source>
        <dbReference type="WBParaSite" id="HPLM_0000933701-mRNA-1"/>
    </source>
</evidence>